<organism evidence="3 4">
    <name type="scientific">Mixta intestinalis</name>
    <dbReference type="NCBI Taxonomy" id="1615494"/>
    <lineage>
        <taxon>Bacteria</taxon>
        <taxon>Pseudomonadati</taxon>
        <taxon>Pseudomonadota</taxon>
        <taxon>Gammaproteobacteria</taxon>
        <taxon>Enterobacterales</taxon>
        <taxon>Erwiniaceae</taxon>
        <taxon>Mixta</taxon>
    </lineage>
</organism>
<dbReference type="InterPro" id="IPR036634">
    <property type="entry name" value="PRD_sf"/>
</dbReference>
<dbReference type="AlphaFoldDB" id="A0A6P1PZJ6"/>
<accession>A0A6P1PZJ6</accession>
<dbReference type="EMBL" id="CP028271">
    <property type="protein sequence ID" value="QHM72070.1"/>
    <property type="molecule type" value="Genomic_DNA"/>
</dbReference>
<keyword evidence="1" id="KW-0677">Repeat</keyword>
<evidence type="ECO:0000256" key="1">
    <source>
        <dbReference type="ARBA" id="ARBA00022737"/>
    </source>
</evidence>
<gene>
    <name evidence="3" type="ORF">C7M51_02369</name>
</gene>
<sequence length="423" mass="49105">MMSSATSTAPLFSRSQRRCHLLLMLYLPNSLLTLDSLCQLNGVDPALARQDIAEVDEEIQRYHQLGIHQRQDGGLLLQGSELDRRLCLLHWLRRALRVSPVFIENTFTPALRQHLQTRQIEKLLYDERNLQALIQHCAGRLQRSFSPRDRLFLQLFMQYSLCHTQLAAFTPQQKRWLENKVERLAAQAVIQHWQRRCRFAPDVSEIDFYTLLFSMIHAPAATQLKQPWEKQLMQQTRLLMARFQSLSGRHFSDERGLCSQLYTHLAQALDRCHFAVGIDNSLSQEVIRLYPRLLRTTQTAIEPFEYHYEIRFSAEEMGLIAVIFGAWLMQESALQEKQVLLLTGGDREREELLEQQLRELTLLPLTIKYLSVDDFQRDGAPKGVTLVISPYATPLPLYSPPLIHAEPPLSTQQQQRIRLLLES</sequence>
<evidence type="ECO:0000259" key="2">
    <source>
        <dbReference type="PROSITE" id="PS51372"/>
    </source>
</evidence>
<dbReference type="Gene3D" id="1.10.1790.10">
    <property type="entry name" value="PRD domain"/>
    <property type="match status" value="1"/>
</dbReference>
<dbReference type="InterPro" id="IPR050661">
    <property type="entry name" value="BglG_antiterminators"/>
</dbReference>
<dbReference type="Proteomes" id="UP000464053">
    <property type="component" value="Chromosome"/>
</dbReference>
<dbReference type="Pfam" id="PF00874">
    <property type="entry name" value="PRD"/>
    <property type="match status" value="1"/>
</dbReference>
<dbReference type="PROSITE" id="PS51372">
    <property type="entry name" value="PRD_2"/>
    <property type="match status" value="1"/>
</dbReference>
<dbReference type="PANTHER" id="PTHR30185">
    <property type="entry name" value="CRYPTIC BETA-GLUCOSIDE BGL OPERON ANTITERMINATOR"/>
    <property type="match status" value="1"/>
</dbReference>
<evidence type="ECO:0000313" key="4">
    <source>
        <dbReference type="Proteomes" id="UP000464053"/>
    </source>
</evidence>
<feature type="domain" description="PRD" evidence="2">
    <location>
        <begin position="227"/>
        <end position="334"/>
    </location>
</feature>
<protein>
    <recommendedName>
        <fullName evidence="2">PRD domain-containing protein</fullName>
    </recommendedName>
</protein>
<keyword evidence="4" id="KW-1185">Reference proteome</keyword>
<dbReference type="GO" id="GO:0006355">
    <property type="term" value="P:regulation of DNA-templated transcription"/>
    <property type="evidence" value="ECO:0007669"/>
    <property type="project" value="InterPro"/>
</dbReference>
<evidence type="ECO:0000313" key="3">
    <source>
        <dbReference type="EMBL" id="QHM72070.1"/>
    </source>
</evidence>
<dbReference type="KEGG" id="mint:C7M51_02369"/>
<proteinExistence type="predicted"/>
<dbReference type="SUPFAM" id="SSF63520">
    <property type="entry name" value="PTS-regulatory domain, PRD"/>
    <property type="match status" value="1"/>
</dbReference>
<name>A0A6P1PZJ6_9GAMM</name>
<dbReference type="InterPro" id="IPR011608">
    <property type="entry name" value="PRD"/>
</dbReference>
<reference evidence="3 4" key="1">
    <citation type="submission" date="2018-03" db="EMBL/GenBank/DDBJ databases">
        <title>Pantoea intestinalis SRCM103226 isolated form the mealworm.</title>
        <authorList>
            <person name="Jeong D.-Y."/>
            <person name="Kim J.W."/>
        </authorList>
    </citation>
    <scope>NUCLEOTIDE SEQUENCE [LARGE SCALE GENOMIC DNA]</scope>
    <source>
        <strain evidence="3 4">SRCM103226</strain>
    </source>
</reference>
<dbReference type="NCBIfam" id="NF008597">
    <property type="entry name" value="PRK11564.1"/>
    <property type="match status" value="1"/>
</dbReference>
<dbReference type="PANTHER" id="PTHR30185:SF14">
    <property type="entry name" value="STATIONARY PHASE-INDUCIBLE PROTEIN CSIE-RELATED"/>
    <property type="match status" value="1"/>
</dbReference>